<proteinExistence type="predicted"/>
<dbReference type="Ensembl" id="ENSSSCT00015053164.1">
    <property type="protein sequence ID" value="ENSSSCP00015021303.1"/>
    <property type="gene ID" value="ENSSSCG00015039914.1"/>
</dbReference>
<protein>
    <submittedName>
        <fullName evidence="2">Uncharacterized protein</fullName>
    </submittedName>
</protein>
<dbReference type="Proteomes" id="UP000694726">
    <property type="component" value="Unplaced"/>
</dbReference>
<dbReference type="AlphaFoldDB" id="A0A8D0U2V2"/>
<evidence type="ECO:0000313" key="3">
    <source>
        <dbReference type="Proteomes" id="UP000694726"/>
    </source>
</evidence>
<accession>A0A8D0U2V2</accession>
<sequence>MPCVQGHLIFPGLAGVLRIHLQLDTVMCVLKGISKGGQHLPAMGFDPGVAHDSRVRRQGAKIVKEPLGPWWTPRSLWGDHNHRAGGKDRSVRAQCDTSPPSPLSSYNSCLPLSLACSSHLKIPPPLSYSD</sequence>
<reference evidence="2" key="1">
    <citation type="submission" date="2025-08" db="UniProtKB">
        <authorList>
            <consortium name="Ensembl"/>
        </authorList>
    </citation>
    <scope>IDENTIFICATION</scope>
</reference>
<organism evidence="2 3">
    <name type="scientific">Sus scrofa</name>
    <name type="common">Pig</name>
    <dbReference type="NCBI Taxonomy" id="9823"/>
    <lineage>
        <taxon>Eukaryota</taxon>
        <taxon>Metazoa</taxon>
        <taxon>Chordata</taxon>
        <taxon>Craniata</taxon>
        <taxon>Vertebrata</taxon>
        <taxon>Euteleostomi</taxon>
        <taxon>Mammalia</taxon>
        <taxon>Eutheria</taxon>
        <taxon>Laurasiatheria</taxon>
        <taxon>Artiodactyla</taxon>
        <taxon>Suina</taxon>
        <taxon>Suidae</taxon>
        <taxon>Sus</taxon>
    </lineage>
</organism>
<evidence type="ECO:0000256" key="1">
    <source>
        <dbReference type="SAM" id="MobiDB-lite"/>
    </source>
</evidence>
<name>A0A8D0U2V2_PIG</name>
<evidence type="ECO:0000313" key="2">
    <source>
        <dbReference type="Ensembl" id="ENSSSCP00015021303.1"/>
    </source>
</evidence>
<feature type="compositionally biased region" description="Polar residues" evidence="1">
    <location>
        <begin position="95"/>
        <end position="104"/>
    </location>
</feature>
<feature type="compositionally biased region" description="Basic and acidic residues" evidence="1">
    <location>
        <begin position="81"/>
        <end position="91"/>
    </location>
</feature>
<feature type="region of interest" description="Disordered" evidence="1">
    <location>
        <begin position="81"/>
        <end position="104"/>
    </location>
</feature>